<dbReference type="EMBL" id="CP046400">
    <property type="protein sequence ID" value="QGY39547.1"/>
    <property type="molecule type" value="Genomic_DNA"/>
</dbReference>
<accession>A0A6I6JHI2</accession>
<dbReference type="RefSeq" id="WP_158946773.1">
    <property type="nucleotide sequence ID" value="NZ_CP046400.1"/>
</dbReference>
<sequence>MALDVYEETLYGQVLPLDWDNESVSGVVLLVDGEEEFVVEPDKNGKKLYDLIDRWVTAEGVIREYPNELRFQVRSYKVEDELDYMDDDNW</sequence>
<dbReference type="AlphaFoldDB" id="A0A6I6JHI2"/>
<dbReference type="KEGG" id="psel:GM415_05245"/>
<proteinExistence type="predicted"/>
<organism evidence="1 2">
    <name type="scientific">Pseudodesulfovibrio cashew</name>
    <dbReference type="NCBI Taxonomy" id="2678688"/>
    <lineage>
        <taxon>Bacteria</taxon>
        <taxon>Pseudomonadati</taxon>
        <taxon>Thermodesulfobacteriota</taxon>
        <taxon>Desulfovibrionia</taxon>
        <taxon>Desulfovibrionales</taxon>
        <taxon>Desulfovibrionaceae</taxon>
    </lineage>
</organism>
<name>A0A6I6JHI2_9BACT</name>
<dbReference type="Proteomes" id="UP000428328">
    <property type="component" value="Chromosome"/>
</dbReference>
<reference evidence="1 2" key="1">
    <citation type="submission" date="2019-11" db="EMBL/GenBank/DDBJ databases">
        <authorList>
            <person name="Zheng R.K."/>
            <person name="Sun C.M."/>
        </authorList>
    </citation>
    <scope>NUCLEOTIDE SEQUENCE [LARGE SCALE GENOMIC DNA]</scope>
    <source>
        <strain evidence="1 2">SRB007</strain>
    </source>
</reference>
<protein>
    <submittedName>
        <fullName evidence="1">Uncharacterized protein</fullName>
    </submittedName>
</protein>
<evidence type="ECO:0000313" key="2">
    <source>
        <dbReference type="Proteomes" id="UP000428328"/>
    </source>
</evidence>
<gene>
    <name evidence="1" type="ORF">GM415_05245</name>
</gene>
<keyword evidence="2" id="KW-1185">Reference proteome</keyword>
<evidence type="ECO:0000313" key="1">
    <source>
        <dbReference type="EMBL" id="QGY39547.1"/>
    </source>
</evidence>